<comment type="caution">
    <text evidence="1">The sequence shown here is derived from an EMBL/GenBank/DDBJ whole genome shotgun (WGS) entry which is preliminary data.</text>
</comment>
<keyword evidence="2" id="KW-1185">Reference proteome</keyword>
<name>A0A1B8SLH6_9MYCO</name>
<sequence length="90" mass="10230">MNDTDVCYLTIPVTSADQATSLATYLQRHGYSAVAELNEVTCPLLVDPAVTTADIHQLRRNWIKWWQHEDSELFSLPIFVKGSEYCGVER</sequence>
<evidence type="ECO:0000313" key="2">
    <source>
        <dbReference type="Proteomes" id="UP000092668"/>
    </source>
</evidence>
<evidence type="ECO:0000313" key="1">
    <source>
        <dbReference type="EMBL" id="OBY33540.1"/>
    </source>
</evidence>
<dbReference type="RefSeq" id="WP_065286821.1">
    <property type="nucleotide sequence ID" value="NZ_LFOE01000001.1"/>
</dbReference>
<protein>
    <submittedName>
        <fullName evidence="1">Uncharacterized protein</fullName>
    </submittedName>
</protein>
<gene>
    <name evidence="1" type="ORF">ACT18_01010</name>
</gene>
<proteinExistence type="predicted"/>
<dbReference type="Proteomes" id="UP000092668">
    <property type="component" value="Unassembled WGS sequence"/>
</dbReference>
<organism evidence="1 2">
    <name type="scientific">Mycolicibacter kumamotonensis</name>
    <dbReference type="NCBI Taxonomy" id="354243"/>
    <lineage>
        <taxon>Bacteria</taxon>
        <taxon>Bacillati</taxon>
        <taxon>Actinomycetota</taxon>
        <taxon>Actinomycetes</taxon>
        <taxon>Mycobacteriales</taxon>
        <taxon>Mycobacteriaceae</taxon>
        <taxon>Mycolicibacter</taxon>
    </lineage>
</organism>
<dbReference type="EMBL" id="LFOE01000001">
    <property type="protein sequence ID" value="OBY33540.1"/>
    <property type="molecule type" value="Genomic_DNA"/>
</dbReference>
<accession>A0A1B8SLH6</accession>
<dbReference type="AlphaFoldDB" id="A0A1B8SLH6"/>
<reference evidence="1 2" key="1">
    <citation type="submission" date="2015-06" db="EMBL/GenBank/DDBJ databases">
        <title>Genome sequence of Mycobacterium kumamotonense strain Roo.</title>
        <authorList>
            <person name="Greninger A.L."/>
            <person name="Cunningham G."/>
            <person name="Miller S."/>
        </authorList>
    </citation>
    <scope>NUCLEOTIDE SEQUENCE [LARGE SCALE GENOMIC DNA]</scope>
    <source>
        <strain evidence="1 2">Roo</strain>
    </source>
</reference>